<evidence type="ECO:0000313" key="2">
    <source>
        <dbReference type="EMBL" id="KGN92203.1"/>
    </source>
</evidence>
<organism evidence="2 3">
    <name type="scientific">Porphyromonas canoris</name>
    <dbReference type="NCBI Taxonomy" id="36875"/>
    <lineage>
        <taxon>Bacteria</taxon>
        <taxon>Pseudomonadati</taxon>
        <taxon>Bacteroidota</taxon>
        <taxon>Bacteroidia</taxon>
        <taxon>Bacteroidales</taxon>
        <taxon>Porphyromonadaceae</taxon>
        <taxon>Porphyromonas</taxon>
    </lineage>
</organism>
<reference evidence="2 3" key="1">
    <citation type="submission" date="2014-08" db="EMBL/GenBank/DDBJ databases">
        <title>Porphyromonas canoris strain:OH2762 Genome sequencing.</title>
        <authorList>
            <person name="Wallis C."/>
            <person name="Deusch O."/>
            <person name="O'Flynn C."/>
            <person name="Davis I."/>
            <person name="Jospin G."/>
            <person name="Darling A.E."/>
            <person name="Coil D.A."/>
            <person name="Alexiev A."/>
            <person name="Horsfall A."/>
            <person name="Kirkwood N."/>
            <person name="Harris S."/>
            <person name="Eisen J.A."/>
        </authorList>
    </citation>
    <scope>NUCLEOTIDE SEQUENCE [LARGE SCALE GENOMIC DNA]</scope>
    <source>
        <strain evidence="3">COT-108 OH2762</strain>
    </source>
</reference>
<gene>
    <name evidence="2" type="ORF">HQ43_09290</name>
</gene>
<dbReference type="Proteomes" id="UP000030101">
    <property type="component" value="Unassembled WGS sequence"/>
</dbReference>
<proteinExistence type="predicted"/>
<accession>A0ABR4XKJ0</accession>
<comment type="caution">
    <text evidence="2">The sequence shown here is derived from an EMBL/GenBank/DDBJ whole genome shotgun (WGS) entry which is preliminary data.</text>
</comment>
<feature type="signal peptide" evidence="1">
    <location>
        <begin position="1"/>
        <end position="27"/>
    </location>
</feature>
<protein>
    <recommendedName>
        <fullName evidence="4">DUF4270 domain-containing protein</fullName>
    </recommendedName>
</protein>
<feature type="chain" id="PRO_5047012162" description="DUF4270 domain-containing protein" evidence="1">
    <location>
        <begin position="28"/>
        <end position="492"/>
    </location>
</feature>
<name>A0ABR4XKJ0_9PORP</name>
<dbReference type="EMBL" id="JQZV01000013">
    <property type="protein sequence ID" value="KGN92203.1"/>
    <property type="molecule type" value="Genomic_DNA"/>
</dbReference>
<keyword evidence="3" id="KW-1185">Reference proteome</keyword>
<dbReference type="PROSITE" id="PS51257">
    <property type="entry name" value="PROKAR_LIPOPROTEIN"/>
    <property type="match status" value="1"/>
</dbReference>
<sequence>MKNGSNMKKLIAFLLCSVGLLVSVASCDEPKNALGIELQPDDSKIKTYSAQFSLDAVTVPFDVKTNGAKDEDGFNKILVSSPFSFIGHLPDEYFKSVSSDYLCQLYAPKGLKFSDIPEKGRIDSTRVSLYYTSYDGDSLAPLTIAAYKLGKTIPFEHYSVGNIDQYGPFEKLGESSFLPSVGNSRIVIGSGQDKVTIMSVSIPVDNKLGQDIYDRSVKNDPIFSSQEAFNKYFPGMHLTVQAGSGSMLRVYRTALTMYYTKDTIVQSSKKTDSLVHLVKDQELILTPEVSQIARFHHADLSSLLGKTTLSGNPDEYYTNLKSPAGVVTEITFPTKAIQALLKGGNTGYERALESVPFTLTADPSDNGVYHLSAPTYLLMLPKDSVASFFDRRETELTEAYTTFLSQIYSSASTSYSFSNISKLINKHIKDNPNEDLKVWVLPVERALSDPNSNNPVTLSISNLLKPTGLRLKHSKNVKNLRIIYSERKTTNK</sequence>
<evidence type="ECO:0000313" key="3">
    <source>
        <dbReference type="Proteomes" id="UP000030101"/>
    </source>
</evidence>
<dbReference type="Pfam" id="PF14092">
    <property type="entry name" value="DUF4270"/>
    <property type="match status" value="1"/>
</dbReference>
<keyword evidence="1" id="KW-0732">Signal</keyword>
<dbReference type="InterPro" id="IPR025366">
    <property type="entry name" value="DUF4270"/>
</dbReference>
<evidence type="ECO:0008006" key="4">
    <source>
        <dbReference type="Google" id="ProtNLM"/>
    </source>
</evidence>
<evidence type="ECO:0000256" key="1">
    <source>
        <dbReference type="SAM" id="SignalP"/>
    </source>
</evidence>